<evidence type="ECO:0000256" key="6">
    <source>
        <dbReference type="SAM" id="MobiDB-lite"/>
    </source>
</evidence>
<dbReference type="InterPro" id="IPR007219">
    <property type="entry name" value="XnlR_reg_dom"/>
</dbReference>
<evidence type="ECO:0000256" key="4">
    <source>
        <dbReference type="ARBA" id="ARBA00023163"/>
    </source>
</evidence>
<dbReference type="PANTHER" id="PTHR47338:SF29">
    <property type="entry name" value="ZN(2)-C6 FUNGAL-TYPE DOMAIN-CONTAINING PROTEIN"/>
    <property type="match status" value="1"/>
</dbReference>
<dbReference type="GO" id="GO:0005634">
    <property type="term" value="C:nucleus"/>
    <property type="evidence" value="ECO:0007669"/>
    <property type="project" value="UniProtKB-SubCell"/>
</dbReference>
<dbReference type="InterPro" id="IPR050815">
    <property type="entry name" value="TF_fung"/>
</dbReference>
<feature type="region of interest" description="Disordered" evidence="6">
    <location>
        <begin position="48"/>
        <end position="82"/>
    </location>
</feature>
<dbReference type="GO" id="GO:0008270">
    <property type="term" value="F:zinc ion binding"/>
    <property type="evidence" value="ECO:0007669"/>
    <property type="project" value="InterPro"/>
</dbReference>
<dbReference type="CDD" id="cd12148">
    <property type="entry name" value="fungal_TF_MHR"/>
    <property type="match status" value="1"/>
</dbReference>
<feature type="domain" description="Xylanolytic transcriptional activator regulatory" evidence="7">
    <location>
        <begin position="165"/>
        <end position="272"/>
    </location>
</feature>
<comment type="subcellular location">
    <subcellularLocation>
        <location evidence="1">Nucleus</location>
    </subcellularLocation>
</comment>
<name>A0A8H3B4B1_9AGAM</name>
<gene>
    <name evidence="8" type="ORF">RDB_LOCUS36741</name>
</gene>
<feature type="compositionally biased region" description="Polar residues" evidence="6">
    <location>
        <begin position="72"/>
        <end position="82"/>
    </location>
</feature>
<evidence type="ECO:0000256" key="1">
    <source>
        <dbReference type="ARBA" id="ARBA00004123"/>
    </source>
</evidence>
<proteinExistence type="predicted"/>
<evidence type="ECO:0000256" key="5">
    <source>
        <dbReference type="ARBA" id="ARBA00023242"/>
    </source>
</evidence>
<accession>A0A8H3B4B1</accession>
<comment type="caution">
    <text evidence="8">The sequence shown here is derived from an EMBL/GenBank/DDBJ whole genome shotgun (WGS) entry which is preliminary data.</text>
</comment>
<dbReference type="EMBL" id="CAJMWZ010002008">
    <property type="protein sequence ID" value="CAE6446975.1"/>
    <property type="molecule type" value="Genomic_DNA"/>
</dbReference>
<dbReference type="GO" id="GO:0006351">
    <property type="term" value="P:DNA-templated transcription"/>
    <property type="evidence" value="ECO:0007669"/>
    <property type="project" value="InterPro"/>
</dbReference>
<organism evidence="8 9">
    <name type="scientific">Rhizoctonia solani</name>
    <dbReference type="NCBI Taxonomy" id="456999"/>
    <lineage>
        <taxon>Eukaryota</taxon>
        <taxon>Fungi</taxon>
        <taxon>Dikarya</taxon>
        <taxon>Basidiomycota</taxon>
        <taxon>Agaricomycotina</taxon>
        <taxon>Agaricomycetes</taxon>
        <taxon>Cantharellales</taxon>
        <taxon>Ceratobasidiaceae</taxon>
        <taxon>Rhizoctonia</taxon>
    </lineage>
</organism>
<dbReference type="AlphaFoldDB" id="A0A8H3B4B1"/>
<keyword evidence="2" id="KW-0479">Metal-binding</keyword>
<dbReference type="PANTHER" id="PTHR47338">
    <property type="entry name" value="ZN(II)2CYS6 TRANSCRIPTION FACTOR (EUROFUNG)-RELATED"/>
    <property type="match status" value="1"/>
</dbReference>
<evidence type="ECO:0000313" key="9">
    <source>
        <dbReference type="Proteomes" id="UP000663850"/>
    </source>
</evidence>
<evidence type="ECO:0000259" key="7">
    <source>
        <dbReference type="Pfam" id="PF04082"/>
    </source>
</evidence>
<dbReference type="Proteomes" id="UP000663850">
    <property type="component" value="Unassembled WGS sequence"/>
</dbReference>
<evidence type="ECO:0000256" key="3">
    <source>
        <dbReference type="ARBA" id="ARBA00023015"/>
    </source>
</evidence>
<protein>
    <recommendedName>
        <fullName evidence="7">Xylanolytic transcriptional activator regulatory domain-containing protein</fullName>
    </recommendedName>
</protein>
<keyword evidence="5" id="KW-0539">Nucleus</keyword>
<feature type="compositionally biased region" description="Low complexity" evidence="6">
    <location>
        <begin position="53"/>
        <end position="68"/>
    </location>
</feature>
<dbReference type="GO" id="GO:0000981">
    <property type="term" value="F:DNA-binding transcription factor activity, RNA polymerase II-specific"/>
    <property type="evidence" value="ECO:0007669"/>
    <property type="project" value="InterPro"/>
</dbReference>
<reference evidence="8" key="1">
    <citation type="submission" date="2021-01" db="EMBL/GenBank/DDBJ databases">
        <authorList>
            <person name="Kaushik A."/>
        </authorList>
    </citation>
    <scope>NUCLEOTIDE SEQUENCE</scope>
    <source>
        <strain evidence="8">Type strain: AG8-Rh-89/</strain>
    </source>
</reference>
<evidence type="ECO:0000313" key="8">
    <source>
        <dbReference type="EMBL" id="CAE6446975.1"/>
    </source>
</evidence>
<dbReference type="GO" id="GO:0003677">
    <property type="term" value="F:DNA binding"/>
    <property type="evidence" value="ECO:0007669"/>
    <property type="project" value="InterPro"/>
</dbReference>
<keyword evidence="3" id="KW-0805">Transcription regulation</keyword>
<sequence length="304" mass="33851">MADNPSAEDVEYLIKSASINTQYIPAVLGYFRQDKIKDIEDKIQVIEQRRESSSPAAPQSRSRGSSPAIRQTFFSSPMSNDSSGVCSPPTAPFIEDSVSHLLDSDFSSYPALGCAWIEAAISGRLASEGLDIRPDSLKSMLTIFIHRRGLTGYKLHMGRVLCNLSTSTKPVLALLHAILLTACHFAQDSELKSWETTLLERTKSEIEANIVLAHGYGIGGYNALYHLQAMLILSQYYFFKSRMLEGHVYTNSTIQFAIAMGIHRLDSRMIGDYTAVADPKSRLKRGRWQPRDSIELGEAINLLW</sequence>
<evidence type="ECO:0000256" key="2">
    <source>
        <dbReference type="ARBA" id="ARBA00022723"/>
    </source>
</evidence>
<dbReference type="Pfam" id="PF04082">
    <property type="entry name" value="Fungal_trans"/>
    <property type="match status" value="1"/>
</dbReference>
<keyword evidence="4" id="KW-0804">Transcription</keyword>